<dbReference type="InterPro" id="IPR002556">
    <property type="entry name" value="Arteri_GP3"/>
</dbReference>
<protein>
    <submittedName>
        <fullName evidence="1">Minor glycoprotein</fullName>
    </submittedName>
</protein>
<reference evidence="1" key="2">
    <citation type="submission" date="2013-03" db="EMBL/GenBank/DDBJ databases">
        <authorList>
            <person name="Bailey A."/>
            <person name="Lauck M."/>
            <person name="Friedrich T."/>
            <person name="Goldberg T."/>
            <person name="O'Connor D."/>
        </authorList>
    </citation>
    <scope>NUCLEOTIDE SEQUENCE</scope>
    <source>
        <strain evidence="1">SHFV-krc2</strain>
    </source>
</reference>
<proteinExistence type="predicted"/>
<evidence type="ECO:0000313" key="1">
    <source>
        <dbReference type="EMBL" id="AHH53869.1"/>
    </source>
</evidence>
<name>F5BD27_9NIDO</name>
<accession>F5BD27</accession>
<sequence length="202" mass="22940">MGPPLLYYTVPCICFFYLFHPCSANGNTSNQTSQAFCFLLPAVSTNYFSLQLTALYCNQEGDISLEFDEDRRGENACEEYTFKPKGSTNSHWGGFLHKLTTTFNLSLDAHPSHVFVGILLSYTLTFYPEVFNFTTDHKRAFNITQNGTDWRFCVNQTTTLPVTNRSLESTLMSEFGPGWDVYTLELLRPFLLSLLLIGIAEM</sequence>
<organism evidence="1">
    <name type="scientific">Kibale red colobus virus 2</name>
    <dbReference type="NCBI Taxonomy" id="1936072"/>
    <lineage>
        <taxon>Viruses</taxon>
        <taxon>Riboviria</taxon>
        <taxon>Orthornavirae</taxon>
        <taxon>Pisuviricota</taxon>
        <taxon>Pisoniviricetes</taxon>
        <taxon>Nidovirales</taxon>
        <taxon>Arnidovirineae</taxon>
        <taxon>Arteriviridae</taxon>
        <taxon>Simarterivirinae</taxon>
        <taxon>Etaarterivirus</taxon>
        <taxon>Etaarterivirus ugarco</taxon>
        <taxon>Etaarterivirus ugarco 1</taxon>
    </lineage>
</organism>
<dbReference type="EMBL" id="KC787631">
    <property type="protein sequence ID" value="AHH53869.1"/>
    <property type="molecule type" value="Genomic_RNA"/>
</dbReference>
<reference evidence="1" key="3">
    <citation type="journal article" date="2014" name="PLoS ONE">
        <title>High genetic diversity and adaptive potential of two simian hemorrhagic Fever viruses in a wild primate population.</title>
        <authorList>
            <person name="Bailey A.L."/>
            <person name="Lauck M."/>
            <person name="Weiler A."/>
            <person name="Sibley S.D."/>
            <person name="Dinis J.M."/>
            <person name="Bergman Z."/>
            <person name="Nelson C.W."/>
            <person name="Correll M."/>
            <person name="Gleicher M."/>
            <person name="Hyeroba D."/>
            <person name="Tumukunde A."/>
            <person name="Weny G."/>
            <person name="Chapman C."/>
            <person name="Kuhn J.H."/>
            <person name="Hughes A.L."/>
            <person name="Friedrich T.C."/>
            <person name="Goldberg T.L."/>
            <person name="O'Connor D.H."/>
        </authorList>
    </citation>
    <scope>NUCLEOTIDE SEQUENCE</scope>
    <source>
        <strain evidence="1">SHFV-krc2</strain>
    </source>
</reference>
<reference evidence="1" key="1">
    <citation type="journal article" date="2011" name="PLoS ONE">
        <title>Novel, divergent simian hemorrhagic fever viruses in a wild Ugandan red colobus monkey discovered using direct pyrosequencing.</title>
        <authorList>
            <person name="Lauck M."/>
            <person name="Hyeroba D."/>
            <person name="Tumukunde A."/>
            <person name="Weny G."/>
            <person name="Lank S.M."/>
            <person name="Chapman C.A."/>
            <person name="O'Connor D.H."/>
            <person name="Friedrich T.C."/>
            <person name="Goldberg T.L."/>
        </authorList>
    </citation>
    <scope>NUCLEOTIDE SEQUENCE</scope>
    <source>
        <strain evidence="1">SHFV-krc2</strain>
    </source>
</reference>
<dbReference type="Pfam" id="PF01606">
    <property type="entry name" value="Arteri_env"/>
    <property type="match status" value="1"/>
</dbReference>